<keyword evidence="10" id="KW-1185">Reference proteome</keyword>
<comment type="similarity">
    <text evidence="2">Belongs to the OmpP1/FadL family.</text>
</comment>
<evidence type="ECO:0000256" key="8">
    <source>
        <dbReference type="SAM" id="SignalP"/>
    </source>
</evidence>
<evidence type="ECO:0000256" key="5">
    <source>
        <dbReference type="ARBA" id="ARBA00022729"/>
    </source>
</evidence>
<evidence type="ECO:0000256" key="1">
    <source>
        <dbReference type="ARBA" id="ARBA00004571"/>
    </source>
</evidence>
<dbReference type="EMBL" id="JBHUOS010000001">
    <property type="protein sequence ID" value="MFD2914931.1"/>
    <property type="molecule type" value="Genomic_DNA"/>
</dbReference>
<keyword evidence="7" id="KW-0998">Cell outer membrane</keyword>
<evidence type="ECO:0000256" key="2">
    <source>
        <dbReference type="ARBA" id="ARBA00008163"/>
    </source>
</evidence>
<keyword evidence="3" id="KW-1134">Transmembrane beta strand</keyword>
<sequence>MKKLTILVIGVLSMSNIMAQDISDALRYSQDEIQGSARFRALSGAFGALGGDMSAVSINPAGSAIFSRSHASLSLSSLSIDNDVSFFNGRSSSSDSKIDLNQAGAAFVFQSTDESSSWKKFVLSVAYDKTANYDDQWFASGTNTNSIDNYFLDYAQGLRLDEISAFPGESYSEAYSEIGSFYGFGNQQAFLGYESYILEPMNDTDENTLYTSNIADGTFNQSYDYIARGYNGKFSFNAATQYEDKLYLGINLNTHFINYEKYTYLNESNSNDGSLVTNVRFANNLLTTGNGFSFQLGAIYKVTNELRAGFTYNSPTWFTITEETTQSISTSATDDEGSFTNNIAPDIINIFPDYNFQSPGKITGSLAYVFGEQGLLSFDYSRRDHTKTKFKPTSDAFFASQNEIMNSLFKIANTYRVGGEYKFRQFSFRGGYRLEESPYKDDSFYGDLTGYSLGLGYNFGNTKLDLTYDQAQRTTNNQLYSVGLIDAATLDSKNSNITLTLGFNL</sequence>
<dbReference type="InterPro" id="IPR005017">
    <property type="entry name" value="OMPP1/FadL/TodX"/>
</dbReference>
<reference evidence="10" key="1">
    <citation type="journal article" date="2019" name="Int. J. Syst. Evol. Microbiol.">
        <title>The Global Catalogue of Microorganisms (GCM) 10K type strain sequencing project: providing services to taxonomists for standard genome sequencing and annotation.</title>
        <authorList>
            <consortium name="The Broad Institute Genomics Platform"/>
            <consortium name="The Broad Institute Genome Sequencing Center for Infectious Disease"/>
            <person name="Wu L."/>
            <person name="Ma J."/>
        </authorList>
    </citation>
    <scope>NUCLEOTIDE SEQUENCE [LARGE SCALE GENOMIC DNA]</scope>
    <source>
        <strain evidence="10">KCTC 32514</strain>
    </source>
</reference>
<evidence type="ECO:0000313" key="10">
    <source>
        <dbReference type="Proteomes" id="UP001597548"/>
    </source>
</evidence>
<dbReference type="SUPFAM" id="SSF56935">
    <property type="entry name" value="Porins"/>
    <property type="match status" value="1"/>
</dbReference>
<name>A0ABW5ZSP4_9FLAO</name>
<comment type="caution">
    <text evidence="9">The sequence shown here is derived from an EMBL/GenBank/DDBJ whole genome shotgun (WGS) entry which is preliminary data.</text>
</comment>
<evidence type="ECO:0000256" key="4">
    <source>
        <dbReference type="ARBA" id="ARBA00022692"/>
    </source>
</evidence>
<dbReference type="Gene3D" id="2.40.160.60">
    <property type="entry name" value="Outer membrane protein transport protein (OMPP1/FadL/TodX)"/>
    <property type="match status" value="1"/>
</dbReference>
<organism evidence="9 10">
    <name type="scientific">Psychroserpens luteus</name>
    <dbReference type="NCBI Taxonomy" id="1434066"/>
    <lineage>
        <taxon>Bacteria</taxon>
        <taxon>Pseudomonadati</taxon>
        <taxon>Bacteroidota</taxon>
        <taxon>Flavobacteriia</taxon>
        <taxon>Flavobacteriales</taxon>
        <taxon>Flavobacteriaceae</taxon>
        <taxon>Psychroserpens</taxon>
    </lineage>
</organism>
<keyword evidence="4" id="KW-0812">Transmembrane</keyword>
<feature type="signal peptide" evidence="8">
    <location>
        <begin position="1"/>
        <end position="19"/>
    </location>
</feature>
<protein>
    <submittedName>
        <fullName evidence="9">OmpP1/FadL family transporter</fullName>
    </submittedName>
</protein>
<gene>
    <name evidence="9" type="ORF">ACFS29_04720</name>
</gene>
<evidence type="ECO:0000256" key="7">
    <source>
        <dbReference type="ARBA" id="ARBA00023237"/>
    </source>
</evidence>
<evidence type="ECO:0000256" key="6">
    <source>
        <dbReference type="ARBA" id="ARBA00023136"/>
    </source>
</evidence>
<dbReference type="RefSeq" id="WP_194507403.1">
    <property type="nucleotide sequence ID" value="NZ_JADILU010000003.1"/>
</dbReference>
<dbReference type="PANTHER" id="PTHR35093:SF8">
    <property type="entry name" value="OUTER MEMBRANE PROTEIN NMB0088-RELATED"/>
    <property type="match status" value="1"/>
</dbReference>
<feature type="chain" id="PRO_5047148731" evidence="8">
    <location>
        <begin position="20"/>
        <end position="505"/>
    </location>
</feature>
<proteinExistence type="inferred from homology"/>
<evidence type="ECO:0000313" key="9">
    <source>
        <dbReference type="EMBL" id="MFD2914931.1"/>
    </source>
</evidence>
<keyword evidence="5 8" id="KW-0732">Signal</keyword>
<dbReference type="Proteomes" id="UP001597548">
    <property type="component" value="Unassembled WGS sequence"/>
</dbReference>
<comment type="subcellular location">
    <subcellularLocation>
        <location evidence="1">Cell outer membrane</location>
        <topology evidence="1">Multi-pass membrane protein</topology>
    </subcellularLocation>
</comment>
<accession>A0ABW5ZSP4</accession>
<keyword evidence="6" id="KW-0472">Membrane</keyword>
<dbReference type="PANTHER" id="PTHR35093">
    <property type="entry name" value="OUTER MEMBRANE PROTEIN NMB0088-RELATED"/>
    <property type="match status" value="1"/>
</dbReference>
<evidence type="ECO:0000256" key="3">
    <source>
        <dbReference type="ARBA" id="ARBA00022452"/>
    </source>
</evidence>